<dbReference type="GO" id="GO:0003700">
    <property type="term" value="F:DNA-binding transcription factor activity"/>
    <property type="evidence" value="ECO:0007669"/>
    <property type="project" value="TreeGrafter"/>
</dbReference>
<dbReference type="RefSeq" id="WP_176909455.1">
    <property type="nucleotide sequence ID" value="NZ_JABKAU010000032.1"/>
</dbReference>
<keyword evidence="3" id="KW-0804">Transcription</keyword>
<dbReference type="Gene3D" id="1.10.10.10">
    <property type="entry name" value="Winged helix-like DNA-binding domain superfamily/Winged helix DNA-binding domain"/>
    <property type="match status" value="1"/>
</dbReference>
<dbReference type="InterPro" id="IPR000595">
    <property type="entry name" value="cNMP-bd_dom"/>
</dbReference>
<dbReference type="EMBL" id="JABKAU010000032">
    <property type="protein sequence ID" value="NVO32579.1"/>
    <property type="molecule type" value="Genomic_DNA"/>
</dbReference>
<dbReference type="GO" id="GO:0003677">
    <property type="term" value="F:DNA binding"/>
    <property type="evidence" value="ECO:0007669"/>
    <property type="project" value="UniProtKB-KW"/>
</dbReference>
<evidence type="ECO:0000313" key="7">
    <source>
        <dbReference type="Proteomes" id="UP000565521"/>
    </source>
</evidence>
<dbReference type="SMART" id="SM00100">
    <property type="entry name" value="cNMP"/>
    <property type="match status" value="1"/>
</dbReference>
<dbReference type="GO" id="GO:0005829">
    <property type="term" value="C:cytosol"/>
    <property type="evidence" value="ECO:0007669"/>
    <property type="project" value="TreeGrafter"/>
</dbReference>
<dbReference type="PANTHER" id="PTHR24567">
    <property type="entry name" value="CRP FAMILY TRANSCRIPTIONAL REGULATORY PROTEIN"/>
    <property type="match status" value="1"/>
</dbReference>
<accession>A0A7Y7U781</accession>
<dbReference type="PANTHER" id="PTHR24567:SF74">
    <property type="entry name" value="HTH-TYPE TRANSCRIPTIONAL REGULATOR ARCR"/>
    <property type="match status" value="1"/>
</dbReference>
<dbReference type="AlphaFoldDB" id="A0A7Y7U781"/>
<sequence length="235" mass="25998">MNRFSTPQCHSCPSYHLSLLHCCGKDEQEEIGLHKTAQQYVAGQVIFREGSRALGLYCVHDGIIKISKTGGDGKEQIVRLAKGGDMLGYRGLVTGTLHSASAVALDTCTVCLVRKEDFFQEMSNNSVFSNGLIQLLSKTLGETEERMLHLAYKPVRERLAEALLLLLRTYRSKDQPDSLSFSITREDLGALMGTTKETSTRMLSEFKAEGMLSTHGSAITILDTMRLVNIATQYD</sequence>
<dbReference type="InterPro" id="IPR012318">
    <property type="entry name" value="HTH_CRP"/>
</dbReference>
<name>A0A7Y7U781_9BACT</name>
<dbReference type="InterPro" id="IPR014710">
    <property type="entry name" value="RmlC-like_jellyroll"/>
</dbReference>
<feature type="domain" description="HTH crp-type" evidence="5">
    <location>
        <begin position="153"/>
        <end position="225"/>
    </location>
</feature>
<keyword evidence="1" id="KW-0805">Transcription regulation</keyword>
<evidence type="ECO:0000259" key="5">
    <source>
        <dbReference type="PROSITE" id="PS51063"/>
    </source>
</evidence>
<protein>
    <submittedName>
        <fullName evidence="6">Crp/Fnr family transcriptional regulator</fullName>
    </submittedName>
</protein>
<feature type="domain" description="Cyclic nucleotide-binding" evidence="4">
    <location>
        <begin position="19"/>
        <end position="118"/>
    </location>
</feature>
<keyword evidence="2" id="KW-0238">DNA-binding</keyword>
<dbReference type="InterPro" id="IPR036388">
    <property type="entry name" value="WH-like_DNA-bd_sf"/>
</dbReference>
<reference evidence="6 7" key="1">
    <citation type="submission" date="2020-05" db="EMBL/GenBank/DDBJ databases">
        <title>Hymenobacter terrestris sp. nov. and Hymenobacter lapidiphilus sp. nov., isolated from regoliths in Antarctica.</title>
        <authorList>
            <person name="Sedlacek I."/>
            <person name="Pantucek R."/>
            <person name="Zeman M."/>
            <person name="Holochova P."/>
            <person name="Kralova S."/>
            <person name="Stankova E."/>
            <person name="Sedo O."/>
            <person name="Micenkova L."/>
            <person name="Svec P."/>
            <person name="Gupta V."/>
            <person name="Sood U."/>
            <person name="Korpole U.S."/>
            <person name="Lal R."/>
        </authorList>
    </citation>
    <scope>NUCLEOTIDE SEQUENCE [LARGE SCALE GENOMIC DNA]</scope>
    <source>
        <strain evidence="6 7">P5342</strain>
    </source>
</reference>
<proteinExistence type="predicted"/>
<evidence type="ECO:0000256" key="1">
    <source>
        <dbReference type="ARBA" id="ARBA00023015"/>
    </source>
</evidence>
<dbReference type="PROSITE" id="PS51063">
    <property type="entry name" value="HTH_CRP_2"/>
    <property type="match status" value="1"/>
</dbReference>
<keyword evidence="7" id="KW-1185">Reference proteome</keyword>
<dbReference type="InterPro" id="IPR050397">
    <property type="entry name" value="Env_Response_Regulators"/>
</dbReference>
<dbReference type="Pfam" id="PF13545">
    <property type="entry name" value="HTH_Crp_2"/>
    <property type="match status" value="1"/>
</dbReference>
<dbReference type="Gene3D" id="2.60.120.10">
    <property type="entry name" value="Jelly Rolls"/>
    <property type="match status" value="1"/>
</dbReference>
<gene>
    <name evidence="6" type="ORF">HW554_15290</name>
</gene>
<organism evidence="6 7">
    <name type="scientific">Hymenobacter lapidiphilus</name>
    <dbReference type="NCBI Taxonomy" id="2608003"/>
    <lineage>
        <taxon>Bacteria</taxon>
        <taxon>Pseudomonadati</taxon>
        <taxon>Bacteroidota</taxon>
        <taxon>Cytophagia</taxon>
        <taxon>Cytophagales</taxon>
        <taxon>Hymenobacteraceae</taxon>
        <taxon>Hymenobacter</taxon>
    </lineage>
</organism>
<dbReference type="SUPFAM" id="SSF46785">
    <property type="entry name" value="Winged helix' DNA-binding domain"/>
    <property type="match status" value="1"/>
</dbReference>
<dbReference type="InterPro" id="IPR018490">
    <property type="entry name" value="cNMP-bd_dom_sf"/>
</dbReference>
<dbReference type="SMART" id="SM00419">
    <property type="entry name" value="HTH_CRP"/>
    <property type="match status" value="1"/>
</dbReference>
<dbReference type="Pfam" id="PF00027">
    <property type="entry name" value="cNMP_binding"/>
    <property type="match status" value="1"/>
</dbReference>
<dbReference type="Proteomes" id="UP000565521">
    <property type="component" value="Unassembled WGS sequence"/>
</dbReference>
<dbReference type="InterPro" id="IPR036390">
    <property type="entry name" value="WH_DNA-bd_sf"/>
</dbReference>
<dbReference type="SUPFAM" id="SSF51206">
    <property type="entry name" value="cAMP-binding domain-like"/>
    <property type="match status" value="1"/>
</dbReference>
<dbReference type="CDD" id="cd00038">
    <property type="entry name" value="CAP_ED"/>
    <property type="match status" value="1"/>
</dbReference>
<evidence type="ECO:0000256" key="2">
    <source>
        <dbReference type="ARBA" id="ARBA00023125"/>
    </source>
</evidence>
<evidence type="ECO:0000256" key="3">
    <source>
        <dbReference type="ARBA" id="ARBA00023163"/>
    </source>
</evidence>
<dbReference type="PRINTS" id="PR00034">
    <property type="entry name" value="HTHCRP"/>
</dbReference>
<evidence type="ECO:0000313" key="6">
    <source>
        <dbReference type="EMBL" id="NVO32579.1"/>
    </source>
</evidence>
<dbReference type="PROSITE" id="PS50042">
    <property type="entry name" value="CNMP_BINDING_3"/>
    <property type="match status" value="1"/>
</dbReference>
<evidence type="ECO:0000259" key="4">
    <source>
        <dbReference type="PROSITE" id="PS50042"/>
    </source>
</evidence>
<comment type="caution">
    <text evidence="6">The sequence shown here is derived from an EMBL/GenBank/DDBJ whole genome shotgun (WGS) entry which is preliminary data.</text>
</comment>